<dbReference type="InterPro" id="IPR035069">
    <property type="entry name" value="TTHA1013/TTHA0281-like"/>
</dbReference>
<accession>A0ABP7Q2H8</accession>
<sequence length="111" mass="12386">MDNVLTHKGYFSIVKYSPESEILYGRIEAIVDLVSYEGETAKEVKAAFEEAVESYLETCVEVGKKPDKPYTGTFNVRVNTDLHRKAAILSKQRNISLNQLIGEALARYVGG</sequence>
<dbReference type="Proteomes" id="UP001501556">
    <property type="component" value="Unassembled WGS sequence"/>
</dbReference>
<dbReference type="SUPFAM" id="SSF47598">
    <property type="entry name" value="Ribbon-helix-helix"/>
    <property type="match status" value="1"/>
</dbReference>
<dbReference type="InterPro" id="IPR008651">
    <property type="entry name" value="Uncharacterised_HicB"/>
</dbReference>
<gene>
    <name evidence="1" type="ORF">GCM10022407_21240</name>
</gene>
<dbReference type="SUPFAM" id="SSF143100">
    <property type="entry name" value="TTHA1013/TTHA0281-like"/>
    <property type="match status" value="1"/>
</dbReference>
<proteinExistence type="predicted"/>
<protein>
    <submittedName>
        <fullName evidence="1">Type II toxin-antitoxin system HicB family antitoxin</fullName>
    </submittedName>
</protein>
<dbReference type="Pfam" id="PF05534">
    <property type="entry name" value="HicB"/>
    <property type="match status" value="1"/>
</dbReference>
<name>A0ABP7Q2H8_9BACT</name>
<keyword evidence="2" id="KW-1185">Reference proteome</keyword>
<comment type="caution">
    <text evidence="1">The sequence shown here is derived from an EMBL/GenBank/DDBJ whole genome shotgun (WGS) entry which is preliminary data.</text>
</comment>
<organism evidence="1 2">
    <name type="scientific">Hymenobacter antarcticus</name>
    <dbReference type="NCBI Taxonomy" id="486270"/>
    <lineage>
        <taxon>Bacteria</taxon>
        <taxon>Pseudomonadati</taxon>
        <taxon>Bacteroidota</taxon>
        <taxon>Cytophagia</taxon>
        <taxon>Cytophagales</taxon>
        <taxon>Hymenobacteraceae</taxon>
        <taxon>Hymenobacter</taxon>
    </lineage>
</organism>
<evidence type="ECO:0000313" key="2">
    <source>
        <dbReference type="Proteomes" id="UP001501556"/>
    </source>
</evidence>
<evidence type="ECO:0000313" key="1">
    <source>
        <dbReference type="EMBL" id="GAA3975404.1"/>
    </source>
</evidence>
<dbReference type="InterPro" id="IPR010985">
    <property type="entry name" value="Ribbon_hlx_hlx"/>
</dbReference>
<dbReference type="EMBL" id="BAABDI010000012">
    <property type="protein sequence ID" value="GAA3975404.1"/>
    <property type="molecule type" value="Genomic_DNA"/>
</dbReference>
<reference evidence="2" key="1">
    <citation type="journal article" date="2019" name="Int. J. Syst. Evol. Microbiol.">
        <title>The Global Catalogue of Microorganisms (GCM) 10K type strain sequencing project: providing services to taxonomists for standard genome sequencing and annotation.</title>
        <authorList>
            <consortium name="The Broad Institute Genomics Platform"/>
            <consortium name="The Broad Institute Genome Sequencing Center for Infectious Disease"/>
            <person name="Wu L."/>
            <person name="Ma J."/>
        </authorList>
    </citation>
    <scope>NUCLEOTIDE SEQUENCE [LARGE SCALE GENOMIC DNA]</scope>
    <source>
        <strain evidence="2">JCM 17217</strain>
    </source>
</reference>